<sequence length="215" mass="23912">MAVSKSYSGNLTDNLKGSIAPSLDPFKQCETLASNSSFPSGQYKLSMFAFDKLSETTKAKVQLSYPAVVTKTVRGASLKYDSALRQLEASSFEIPNAQSTIFSNNNGFRQQQDMRKVRATFPDITVSRSICTSIDGPRRLSSVDDRRFCQLVSTLTDSHNSLKSNSSVNSIIIDNSSLQKYPCKIREYTPLSPKGCQEIRRKHVGEDLFWINVTS</sequence>
<dbReference type="EMBL" id="CAJNOK010022866">
    <property type="protein sequence ID" value="CAF1354520.1"/>
    <property type="molecule type" value="Genomic_DNA"/>
</dbReference>
<dbReference type="Proteomes" id="UP000681722">
    <property type="component" value="Unassembled WGS sequence"/>
</dbReference>
<dbReference type="Proteomes" id="UP000677228">
    <property type="component" value="Unassembled WGS sequence"/>
</dbReference>
<comment type="caution">
    <text evidence="1">The sequence shown here is derived from an EMBL/GenBank/DDBJ whole genome shotgun (WGS) entry which is preliminary data.</text>
</comment>
<protein>
    <submittedName>
        <fullName evidence="1">Uncharacterized protein</fullName>
    </submittedName>
</protein>
<reference evidence="1" key="1">
    <citation type="submission" date="2021-02" db="EMBL/GenBank/DDBJ databases">
        <authorList>
            <person name="Nowell W R."/>
        </authorList>
    </citation>
    <scope>NUCLEOTIDE SEQUENCE</scope>
</reference>
<evidence type="ECO:0000313" key="4">
    <source>
        <dbReference type="EMBL" id="CAF4164876.1"/>
    </source>
</evidence>
<evidence type="ECO:0000313" key="3">
    <source>
        <dbReference type="EMBL" id="CAF3942979.1"/>
    </source>
</evidence>
<organism evidence="1 5">
    <name type="scientific">Didymodactylos carnosus</name>
    <dbReference type="NCBI Taxonomy" id="1234261"/>
    <lineage>
        <taxon>Eukaryota</taxon>
        <taxon>Metazoa</taxon>
        <taxon>Spiralia</taxon>
        <taxon>Gnathifera</taxon>
        <taxon>Rotifera</taxon>
        <taxon>Eurotatoria</taxon>
        <taxon>Bdelloidea</taxon>
        <taxon>Philodinida</taxon>
        <taxon>Philodinidae</taxon>
        <taxon>Didymodactylos</taxon>
    </lineage>
</organism>
<dbReference type="AlphaFoldDB" id="A0A814UZV3"/>
<evidence type="ECO:0000313" key="1">
    <source>
        <dbReference type="EMBL" id="CAF1178774.1"/>
    </source>
</evidence>
<dbReference type="EMBL" id="CAJOBC010007786">
    <property type="protein sequence ID" value="CAF3942979.1"/>
    <property type="molecule type" value="Genomic_DNA"/>
</dbReference>
<accession>A0A814UZV3</accession>
<gene>
    <name evidence="1" type="ORF">GPM918_LOCUS22584</name>
    <name evidence="2" type="ORF">OVA965_LOCUS30956</name>
    <name evidence="3" type="ORF">SRO942_LOCUS22583</name>
    <name evidence="4" type="ORF">TMI583_LOCUS31772</name>
</gene>
<dbReference type="EMBL" id="CAJNOQ010007784">
    <property type="protein sequence ID" value="CAF1178774.1"/>
    <property type="molecule type" value="Genomic_DNA"/>
</dbReference>
<evidence type="ECO:0000313" key="2">
    <source>
        <dbReference type="EMBL" id="CAF1354520.1"/>
    </source>
</evidence>
<evidence type="ECO:0000313" key="5">
    <source>
        <dbReference type="Proteomes" id="UP000663829"/>
    </source>
</evidence>
<dbReference type="EMBL" id="CAJOBA010044509">
    <property type="protein sequence ID" value="CAF4164876.1"/>
    <property type="molecule type" value="Genomic_DNA"/>
</dbReference>
<keyword evidence="5" id="KW-1185">Reference proteome</keyword>
<dbReference type="Proteomes" id="UP000663829">
    <property type="component" value="Unassembled WGS sequence"/>
</dbReference>
<name>A0A814UZV3_9BILA</name>
<proteinExistence type="predicted"/>
<dbReference type="Proteomes" id="UP000682733">
    <property type="component" value="Unassembled WGS sequence"/>
</dbReference>